<dbReference type="Proteomes" id="UP000269721">
    <property type="component" value="Unassembled WGS sequence"/>
</dbReference>
<evidence type="ECO:0000256" key="1">
    <source>
        <dbReference type="SAM" id="MobiDB-lite"/>
    </source>
</evidence>
<feature type="region of interest" description="Disordered" evidence="1">
    <location>
        <begin position="1"/>
        <end position="31"/>
    </location>
</feature>
<evidence type="ECO:0000313" key="2">
    <source>
        <dbReference type="EMBL" id="RKO89813.1"/>
    </source>
</evidence>
<organism evidence="2 3">
    <name type="scientific">Blyttiomyces helicus</name>
    <dbReference type="NCBI Taxonomy" id="388810"/>
    <lineage>
        <taxon>Eukaryota</taxon>
        <taxon>Fungi</taxon>
        <taxon>Fungi incertae sedis</taxon>
        <taxon>Chytridiomycota</taxon>
        <taxon>Chytridiomycota incertae sedis</taxon>
        <taxon>Chytridiomycetes</taxon>
        <taxon>Chytridiomycetes incertae sedis</taxon>
        <taxon>Blyttiomyces</taxon>
    </lineage>
</organism>
<proteinExistence type="predicted"/>
<accession>A0A4P9WDR0</accession>
<sequence>MSSKEPALSPLTLKNTAATKQAPKTSPATAPATNLTVTKAGSKVRLTNADMLVLLLWMKETANFETCFGLADHHDSQTNGCLKLSGAQTRDRQAYCKKKFTKTLENANSTGAGLGSLLGGRPIVILLYHVESTDDGADPSEEEDENGGLKVEGEDKYRRVRDMLEVAYPISVDAAGSKIDPPASRLDASREGLAAAVIPARRPSLTVKSTGHAAKYQRSSTPELADAARRARRPRSLPVANYPDHGEADSLVRSASIAALRSVGSRVFSLHLFRHMCVLSHLVFNSKSLQSSGLQGPRILRLRVLKASEEELFRAAKSLVSSSSGPPFTSVHRPLNEMASKPLRKVVFQPNESPPTSPALHRGSMRPSSAARVLFRATPLLHSRSEEQVSLSNVSRVSAMLVEMENSRTYLSKGRFRSWRRSTGRPFARSGSPGKSV</sequence>
<dbReference type="EMBL" id="KZ995873">
    <property type="protein sequence ID" value="RKO89813.1"/>
    <property type="molecule type" value="Genomic_DNA"/>
</dbReference>
<feature type="region of interest" description="Disordered" evidence="1">
    <location>
        <begin position="208"/>
        <end position="244"/>
    </location>
</feature>
<name>A0A4P9WDR0_9FUNG</name>
<reference evidence="3" key="1">
    <citation type="journal article" date="2018" name="Nat. Microbiol.">
        <title>Leveraging single-cell genomics to expand the fungal tree of life.</title>
        <authorList>
            <person name="Ahrendt S.R."/>
            <person name="Quandt C.A."/>
            <person name="Ciobanu D."/>
            <person name="Clum A."/>
            <person name="Salamov A."/>
            <person name="Andreopoulos B."/>
            <person name="Cheng J.F."/>
            <person name="Woyke T."/>
            <person name="Pelin A."/>
            <person name="Henrissat B."/>
            <person name="Reynolds N.K."/>
            <person name="Benny G.L."/>
            <person name="Smith M.E."/>
            <person name="James T.Y."/>
            <person name="Grigoriev I.V."/>
        </authorList>
    </citation>
    <scope>NUCLEOTIDE SEQUENCE [LARGE SCALE GENOMIC DNA]</scope>
</reference>
<protein>
    <submittedName>
        <fullName evidence="2">Uncharacterized protein</fullName>
    </submittedName>
</protein>
<dbReference type="AlphaFoldDB" id="A0A4P9WDR0"/>
<feature type="compositionally biased region" description="Low complexity" evidence="1">
    <location>
        <begin position="16"/>
        <end position="31"/>
    </location>
</feature>
<keyword evidence="3" id="KW-1185">Reference proteome</keyword>
<gene>
    <name evidence="2" type="ORF">BDK51DRAFT_40832</name>
</gene>
<evidence type="ECO:0000313" key="3">
    <source>
        <dbReference type="Proteomes" id="UP000269721"/>
    </source>
</evidence>